<dbReference type="EC" id="2.7.2.4" evidence="14"/>
<dbReference type="InterPro" id="IPR001341">
    <property type="entry name" value="Asp_kinase"/>
</dbReference>
<evidence type="ECO:0000256" key="8">
    <source>
        <dbReference type="ARBA" id="ARBA00022741"/>
    </source>
</evidence>
<dbReference type="InterPro" id="IPR045865">
    <property type="entry name" value="ACT-like_dom_sf"/>
</dbReference>
<sequence length="398" mass="43214">MSIIVQKYGGTSVSTEEGRNIIVSNAEKVISCGDQLVIVVSAMGRKGAPYATDTLIHMYQQPHYEMNTADLDLLMSCGETISAAYISNWLRGKGIKARALMGYQAGIITDGIAGNATVKKVNTDKIRDLLDLGYVTVVTGFQGISELGDITTLGRGGSDTTAVILGEALNAEYIEIYTDVDGVMTADPRHVNNAKVLNTISYEEMHQMALDGAKVVDPKAVAIAKRSNRPLFIKNTFSEGVGTLIHGAHTPEANKIVTAVAHKNNIIQVKIQVDNYDPKFEQLLQAIEKASISIDLISFLEDEKIFTVDHIHQKTILDLTHSLDLASHITESCSKVTVIGHGIHGVPGVMKRVALALTRNKVSILQTSDSYTTISCLVREQELTRAIQALHDEFGLNN</sequence>
<dbReference type="InterPro" id="IPR018042">
    <property type="entry name" value="Aspartate_kinase_CS"/>
</dbReference>
<comment type="caution">
    <text evidence="18">The sequence shown here is derived from an EMBL/GenBank/DDBJ whole genome shotgun (WGS) entry which is preliminary data.</text>
</comment>
<dbReference type="SUPFAM" id="SSF53633">
    <property type="entry name" value="Carbamate kinase-like"/>
    <property type="match status" value="1"/>
</dbReference>
<dbReference type="GO" id="GO:0004072">
    <property type="term" value="F:aspartate kinase activity"/>
    <property type="evidence" value="ECO:0007669"/>
    <property type="project" value="UniProtKB-EC"/>
</dbReference>
<accession>A0ABR9ZMU1</accession>
<proteinExistence type="inferred from homology"/>
<dbReference type="Pfam" id="PF00696">
    <property type="entry name" value="AA_kinase"/>
    <property type="match status" value="1"/>
</dbReference>
<dbReference type="InterPro" id="IPR027795">
    <property type="entry name" value="CASTOR_ACT_dom"/>
</dbReference>
<comment type="catalytic activity">
    <reaction evidence="13 14">
        <text>L-aspartate + ATP = 4-phospho-L-aspartate + ADP</text>
        <dbReference type="Rhea" id="RHEA:23776"/>
        <dbReference type="ChEBI" id="CHEBI:29991"/>
        <dbReference type="ChEBI" id="CHEBI:30616"/>
        <dbReference type="ChEBI" id="CHEBI:57535"/>
        <dbReference type="ChEBI" id="CHEBI:456216"/>
        <dbReference type="EC" id="2.7.2.4"/>
    </reaction>
</comment>
<evidence type="ECO:0000256" key="14">
    <source>
        <dbReference type="RuleBase" id="RU003448"/>
    </source>
</evidence>
<comment type="pathway">
    <text evidence="2 15">Amino-acid biosynthesis; L-lysine biosynthesis via DAP pathway; (S)-tetrahydrodipicolinate from L-aspartate: step 1/4.</text>
</comment>
<dbReference type="PROSITE" id="PS00324">
    <property type="entry name" value="ASPARTOKINASE"/>
    <property type="match status" value="1"/>
</dbReference>
<dbReference type="InterPro" id="IPR036393">
    <property type="entry name" value="AceGlu_kinase-like_sf"/>
</dbReference>
<dbReference type="InterPro" id="IPR001048">
    <property type="entry name" value="Asp/Glu/Uridylate_kinase"/>
</dbReference>
<evidence type="ECO:0000256" key="1">
    <source>
        <dbReference type="ARBA" id="ARBA00003121"/>
    </source>
</evidence>
<keyword evidence="9 14" id="KW-0418">Kinase</keyword>
<dbReference type="RefSeq" id="WP_194700016.1">
    <property type="nucleotide sequence ID" value="NZ_JADKNH010000001.1"/>
</dbReference>
<feature type="domain" description="Aspartate/glutamate/uridylate kinase" evidence="16">
    <location>
        <begin position="3"/>
        <end position="235"/>
    </location>
</feature>
<evidence type="ECO:0000256" key="6">
    <source>
        <dbReference type="ARBA" id="ARBA00022605"/>
    </source>
</evidence>
<feature type="domain" description="CASTOR ACT" evidence="17">
    <location>
        <begin position="330"/>
        <end position="392"/>
    </location>
</feature>
<evidence type="ECO:0000256" key="15">
    <source>
        <dbReference type="RuleBase" id="RU004249"/>
    </source>
</evidence>
<evidence type="ECO:0000256" key="10">
    <source>
        <dbReference type="ARBA" id="ARBA00022840"/>
    </source>
</evidence>
<protein>
    <recommendedName>
        <fullName evidence="14">Aspartokinase</fullName>
        <ecNumber evidence="14">2.7.2.4</ecNumber>
    </recommendedName>
</protein>
<evidence type="ECO:0000313" key="19">
    <source>
        <dbReference type="Proteomes" id="UP000614200"/>
    </source>
</evidence>
<comment type="pathway">
    <text evidence="3 15">Amino-acid biosynthesis; L-methionine biosynthesis via de novo pathway; L-homoserine from L-aspartate: step 1/3.</text>
</comment>
<evidence type="ECO:0000256" key="5">
    <source>
        <dbReference type="ARBA" id="ARBA00010122"/>
    </source>
</evidence>
<dbReference type="SUPFAM" id="SSF55021">
    <property type="entry name" value="ACT-like"/>
    <property type="match status" value="2"/>
</dbReference>
<dbReference type="Gene3D" id="3.40.1160.10">
    <property type="entry name" value="Acetylglutamate kinase-like"/>
    <property type="match status" value="1"/>
</dbReference>
<evidence type="ECO:0000256" key="2">
    <source>
        <dbReference type="ARBA" id="ARBA00004766"/>
    </source>
</evidence>
<evidence type="ECO:0000313" key="18">
    <source>
        <dbReference type="EMBL" id="MBF4691780.1"/>
    </source>
</evidence>
<keyword evidence="6 15" id="KW-0028">Amino-acid biosynthesis</keyword>
<keyword evidence="12" id="KW-0457">Lysine biosynthesis</keyword>
<keyword evidence="8" id="KW-0547">Nucleotide-binding</keyword>
<gene>
    <name evidence="18" type="primary">dapG</name>
    <name evidence="18" type="ORF">ISU02_01545</name>
</gene>
<dbReference type="PANTHER" id="PTHR21499">
    <property type="entry name" value="ASPARTATE KINASE"/>
    <property type="match status" value="1"/>
</dbReference>
<comment type="pathway">
    <text evidence="4 15">Amino-acid biosynthesis; L-threonine biosynthesis; L-threonine from L-aspartate: step 1/5.</text>
</comment>
<dbReference type="Pfam" id="PF13840">
    <property type="entry name" value="ACT_7"/>
    <property type="match status" value="1"/>
</dbReference>
<evidence type="ECO:0000256" key="7">
    <source>
        <dbReference type="ARBA" id="ARBA00022679"/>
    </source>
</evidence>
<keyword evidence="7 14" id="KW-0808">Transferase</keyword>
<evidence type="ECO:0000259" key="17">
    <source>
        <dbReference type="Pfam" id="PF13840"/>
    </source>
</evidence>
<dbReference type="EMBL" id="JADKNH010000001">
    <property type="protein sequence ID" value="MBF4691780.1"/>
    <property type="molecule type" value="Genomic_DNA"/>
</dbReference>
<organism evidence="18 19">
    <name type="scientific">Fusibacter ferrireducens</name>
    <dbReference type="NCBI Taxonomy" id="2785058"/>
    <lineage>
        <taxon>Bacteria</taxon>
        <taxon>Bacillati</taxon>
        <taxon>Bacillota</taxon>
        <taxon>Clostridia</taxon>
        <taxon>Eubacteriales</taxon>
        <taxon>Eubacteriales Family XII. Incertae Sedis</taxon>
        <taxon>Fusibacter</taxon>
    </lineage>
</organism>
<evidence type="ECO:0000256" key="4">
    <source>
        <dbReference type="ARBA" id="ARBA00005139"/>
    </source>
</evidence>
<keyword evidence="11" id="KW-0220">Diaminopimelate biosynthesis</keyword>
<keyword evidence="10" id="KW-0067">ATP-binding</keyword>
<comment type="similarity">
    <text evidence="5 14">Belongs to the aspartokinase family.</text>
</comment>
<dbReference type="PIRSF" id="PIRSF000726">
    <property type="entry name" value="Asp_kin"/>
    <property type="match status" value="1"/>
</dbReference>
<dbReference type="InterPro" id="IPR005260">
    <property type="entry name" value="Asp_kin_monofn"/>
</dbReference>
<keyword evidence="19" id="KW-1185">Reference proteome</keyword>
<dbReference type="Proteomes" id="UP000614200">
    <property type="component" value="Unassembled WGS sequence"/>
</dbReference>
<comment type="function">
    <text evidence="1">Catalyzes the phosphorylation of the beta-carboxyl group of aspartic acid with ATP to yield 4-phospho-L-aspartate, which is involved in the branched biosynthetic pathway leading to the biosynthesis of amino acids threonine, isoleucine and methionine.</text>
</comment>
<evidence type="ECO:0000256" key="11">
    <source>
        <dbReference type="ARBA" id="ARBA00022915"/>
    </source>
</evidence>
<evidence type="ECO:0000256" key="13">
    <source>
        <dbReference type="ARBA" id="ARBA00047872"/>
    </source>
</evidence>
<evidence type="ECO:0000259" key="16">
    <source>
        <dbReference type="Pfam" id="PF00696"/>
    </source>
</evidence>
<dbReference type="NCBIfam" id="NF006068">
    <property type="entry name" value="PRK08210.1"/>
    <property type="match status" value="1"/>
</dbReference>
<dbReference type="PANTHER" id="PTHR21499:SF3">
    <property type="entry name" value="ASPARTOKINASE"/>
    <property type="match status" value="1"/>
</dbReference>
<dbReference type="Gene3D" id="3.30.2130.10">
    <property type="entry name" value="VC0802-like"/>
    <property type="match status" value="1"/>
</dbReference>
<evidence type="ECO:0000256" key="12">
    <source>
        <dbReference type="ARBA" id="ARBA00023154"/>
    </source>
</evidence>
<evidence type="ECO:0000256" key="9">
    <source>
        <dbReference type="ARBA" id="ARBA00022777"/>
    </source>
</evidence>
<name>A0ABR9ZMU1_9FIRM</name>
<reference evidence="18 19" key="1">
    <citation type="submission" date="2020-11" db="EMBL/GenBank/DDBJ databases">
        <title>Fusibacter basophilias sp. nov.</title>
        <authorList>
            <person name="Qiu D."/>
        </authorList>
    </citation>
    <scope>NUCLEOTIDE SEQUENCE [LARGE SCALE GENOMIC DNA]</scope>
    <source>
        <strain evidence="18 19">Q10-2</strain>
    </source>
</reference>
<dbReference type="NCBIfam" id="TIGR00657">
    <property type="entry name" value="asp_kinases"/>
    <property type="match status" value="1"/>
</dbReference>
<evidence type="ECO:0000256" key="3">
    <source>
        <dbReference type="ARBA" id="ARBA00004986"/>
    </source>
</evidence>